<evidence type="ECO:0000256" key="2">
    <source>
        <dbReference type="SAM" id="SignalP"/>
    </source>
</evidence>
<comment type="similarity">
    <text evidence="1">Belongs to the UPF0065 (bug) family.</text>
</comment>
<dbReference type="CDD" id="cd07012">
    <property type="entry name" value="PBP2_Bug_TTT"/>
    <property type="match status" value="1"/>
</dbReference>
<dbReference type="RefSeq" id="WP_213670609.1">
    <property type="nucleotide sequence ID" value="NZ_JAHCDA010000002.1"/>
</dbReference>
<dbReference type="Gene3D" id="3.40.190.10">
    <property type="entry name" value="Periplasmic binding protein-like II"/>
    <property type="match status" value="1"/>
</dbReference>
<feature type="signal peptide" evidence="2">
    <location>
        <begin position="1"/>
        <end position="27"/>
    </location>
</feature>
<protein>
    <submittedName>
        <fullName evidence="3">Tripartite tricarboxylate transporter substrate binding protein</fullName>
    </submittedName>
</protein>
<evidence type="ECO:0000313" key="3">
    <source>
        <dbReference type="EMBL" id="MBS7811970.1"/>
    </source>
</evidence>
<sequence>MIRTTRRALLATPMATSALTAPALAQAAWPSRPIRCIVPLPPGGGTDATARVVTRRLSDALGVPVVVENRPGAGGTVGSEAVARSAPDGYTIGLATSSSHPVAPIFRRDLPYDPVTSFTPITLIGNTPYVLIGGPAAQAADFPALVARIKANPGQVVYASPGSTTLGYLLTRQLELILGLEMRHVPYRGSAQVYPDLLNGTVALLFDNPPGSAAMIRDGKFTAFALSRPSAMLPQVPLFSSLGVPDLDAAFWYGLMGPAGLPAEIASRIQQALATAFLSGPNKSELERLDVTPAMPTPAEFARIVTEDARKWRALADRLNIQPE</sequence>
<organism evidence="3 4">
    <name type="scientific">Roseococcus pinisoli</name>
    <dbReference type="NCBI Taxonomy" id="2835040"/>
    <lineage>
        <taxon>Bacteria</taxon>
        <taxon>Pseudomonadati</taxon>
        <taxon>Pseudomonadota</taxon>
        <taxon>Alphaproteobacteria</taxon>
        <taxon>Acetobacterales</taxon>
        <taxon>Roseomonadaceae</taxon>
        <taxon>Roseococcus</taxon>
    </lineage>
</organism>
<dbReference type="SUPFAM" id="SSF53850">
    <property type="entry name" value="Periplasmic binding protein-like II"/>
    <property type="match status" value="1"/>
</dbReference>
<dbReference type="Proteomes" id="UP000766336">
    <property type="component" value="Unassembled WGS sequence"/>
</dbReference>
<dbReference type="PANTHER" id="PTHR42928:SF5">
    <property type="entry name" value="BLR1237 PROTEIN"/>
    <property type="match status" value="1"/>
</dbReference>
<keyword evidence="4" id="KW-1185">Reference proteome</keyword>
<reference evidence="3 4" key="1">
    <citation type="submission" date="2021-05" db="EMBL/GenBank/DDBJ databases">
        <title>Roseococcus sp. XZZS9, whole genome shotgun sequencing project.</title>
        <authorList>
            <person name="Zhao G."/>
            <person name="Shen L."/>
        </authorList>
    </citation>
    <scope>NUCLEOTIDE SEQUENCE [LARGE SCALE GENOMIC DNA]</scope>
    <source>
        <strain evidence="3 4">XZZS9</strain>
    </source>
</reference>
<comment type="caution">
    <text evidence="3">The sequence shown here is derived from an EMBL/GenBank/DDBJ whole genome shotgun (WGS) entry which is preliminary data.</text>
</comment>
<dbReference type="InterPro" id="IPR042100">
    <property type="entry name" value="Bug_dom1"/>
</dbReference>
<proteinExistence type="inferred from homology"/>
<keyword evidence="2" id="KW-0732">Signal</keyword>
<dbReference type="PANTHER" id="PTHR42928">
    <property type="entry name" value="TRICARBOXYLATE-BINDING PROTEIN"/>
    <property type="match status" value="1"/>
</dbReference>
<name>A0ABS5QGA3_9PROT</name>
<feature type="chain" id="PRO_5045954939" evidence="2">
    <location>
        <begin position="28"/>
        <end position="324"/>
    </location>
</feature>
<dbReference type="Pfam" id="PF03401">
    <property type="entry name" value="TctC"/>
    <property type="match status" value="1"/>
</dbReference>
<evidence type="ECO:0000256" key="1">
    <source>
        <dbReference type="ARBA" id="ARBA00006987"/>
    </source>
</evidence>
<dbReference type="EMBL" id="JAHCDA010000002">
    <property type="protein sequence ID" value="MBS7811970.1"/>
    <property type="molecule type" value="Genomic_DNA"/>
</dbReference>
<dbReference type="PIRSF" id="PIRSF017082">
    <property type="entry name" value="YflP"/>
    <property type="match status" value="1"/>
</dbReference>
<evidence type="ECO:0000313" key="4">
    <source>
        <dbReference type="Proteomes" id="UP000766336"/>
    </source>
</evidence>
<accession>A0ABS5QGA3</accession>
<gene>
    <name evidence="3" type="ORF">KHU32_13550</name>
</gene>
<dbReference type="Gene3D" id="3.40.190.150">
    <property type="entry name" value="Bordetella uptake gene, domain 1"/>
    <property type="match status" value="1"/>
</dbReference>
<dbReference type="InterPro" id="IPR005064">
    <property type="entry name" value="BUG"/>
</dbReference>